<gene>
    <name evidence="8" type="primary">sppA</name>
    <name evidence="8" type="ORF">ACFOUW_29210</name>
</gene>
<comment type="caution">
    <text evidence="8">The sequence shown here is derived from an EMBL/GenBank/DDBJ whole genome shotgun (WGS) entry which is preliminary data.</text>
</comment>
<proteinExistence type="inferred from homology"/>
<dbReference type="EMBL" id="JBHRZH010000036">
    <property type="protein sequence ID" value="MFC3764950.1"/>
    <property type="molecule type" value="Genomic_DNA"/>
</dbReference>
<dbReference type="NCBIfam" id="TIGR00705">
    <property type="entry name" value="SppA_67K"/>
    <property type="match status" value="1"/>
</dbReference>
<dbReference type="Gene3D" id="3.90.226.10">
    <property type="entry name" value="2-enoyl-CoA Hydratase, Chain A, domain 1"/>
    <property type="match status" value="4"/>
</dbReference>
<dbReference type="GO" id="GO:0016787">
    <property type="term" value="F:hydrolase activity"/>
    <property type="evidence" value="ECO:0007669"/>
    <property type="project" value="UniProtKB-KW"/>
</dbReference>
<name>A0ABV7YLJ1_9ACTN</name>
<organism evidence="8 9">
    <name type="scientific">Tenggerimyces flavus</name>
    <dbReference type="NCBI Taxonomy" id="1708749"/>
    <lineage>
        <taxon>Bacteria</taxon>
        <taxon>Bacillati</taxon>
        <taxon>Actinomycetota</taxon>
        <taxon>Actinomycetes</taxon>
        <taxon>Propionibacteriales</taxon>
        <taxon>Nocardioidaceae</taxon>
        <taxon>Tenggerimyces</taxon>
    </lineage>
</organism>
<evidence type="ECO:0000256" key="5">
    <source>
        <dbReference type="ARBA" id="ARBA00022825"/>
    </source>
</evidence>
<comment type="similarity">
    <text evidence="2">Belongs to the peptidase S49 family.</text>
</comment>
<keyword evidence="4 8" id="KW-0378">Hydrolase</keyword>
<dbReference type="NCBIfam" id="TIGR00706">
    <property type="entry name" value="SppA_dom"/>
    <property type="match status" value="1"/>
</dbReference>
<sequence length="555" mass="59048">MVTTVLELDLTTPILEAPPSDPLGAALTRRRPLLRDLVEGLYLAAEDDEVAGLVAHIGSSAPALSQTQELRDAVRHFAASGKRTVAWAESFGELGPGTVPYYLATAFDEIWIQPSGDVGLTGVMAQAVFVKDALAKLGVEPQLSRRREYKNAADMFLSSSMTDAHREAAGRLAASAMEQVVAGVASRRSLTEERVRELVDLAPLSAALALEHGLVDRLGYRDEVYSSLRSSLGESRLRFVHRYRRARLMEPRTAFNRFSRRPAVAVVHGAGDIHLGRGGRRGFGGGTSIGSESLSAAIRSAAQAPDVHAIVLRVDSPGGSYVASDAIRREVIRARGTGKPVIVSMGSAAASGGYFISMASDTIVAQPGTLTGSIGVFGGKAVVRGLLDRVGVAFDSVSEGAQAEMFSSYEKFTPAEWERLEEWLDRVYEDFTAKVADDRGLSRERVEEIARGRVWTGADAHSRGLVDELGGLERALDIACARSGLDRDEVEVRTVPRLGFLERFRTPESSEDLPAAAALSFGPGGGLAGPAAALAAAFGVPPAGVLTAPVLFTLR</sequence>
<evidence type="ECO:0000313" key="8">
    <source>
        <dbReference type="EMBL" id="MFC3764950.1"/>
    </source>
</evidence>
<keyword evidence="3" id="KW-0645">Protease</keyword>
<protein>
    <submittedName>
        <fullName evidence="8">Signal peptide peptidase SppA</fullName>
        <ecNumber evidence="8">3.4.21.-</ecNumber>
    </submittedName>
</protein>
<dbReference type="InterPro" id="IPR029045">
    <property type="entry name" value="ClpP/crotonase-like_dom_sf"/>
</dbReference>
<dbReference type="Proteomes" id="UP001595699">
    <property type="component" value="Unassembled WGS sequence"/>
</dbReference>
<accession>A0ABV7YLJ1</accession>
<dbReference type="PANTHER" id="PTHR33209">
    <property type="entry name" value="PROTEASE 4"/>
    <property type="match status" value="1"/>
</dbReference>
<dbReference type="InterPro" id="IPR004635">
    <property type="entry name" value="Pept_S49_SppA"/>
</dbReference>
<comment type="subcellular location">
    <subcellularLocation>
        <location evidence="1">Membrane</location>
    </subcellularLocation>
</comment>
<feature type="domain" description="Peptidase S49" evidence="7">
    <location>
        <begin position="335"/>
        <end position="479"/>
    </location>
</feature>
<evidence type="ECO:0000259" key="7">
    <source>
        <dbReference type="Pfam" id="PF01343"/>
    </source>
</evidence>
<evidence type="ECO:0000313" key="9">
    <source>
        <dbReference type="Proteomes" id="UP001595699"/>
    </source>
</evidence>
<feature type="domain" description="Peptidase S49" evidence="7">
    <location>
        <begin position="79"/>
        <end position="230"/>
    </location>
</feature>
<keyword evidence="9" id="KW-1185">Reference proteome</keyword>
<dbReference type="InterPro" id="IPR047272">
    <property type="entry name" value="S49_SppA_C"/>
</dbReference>
<dbReference type="InterPro" id="IPR002142">
    <property type="entry name" value="Peptidase_S49"/>
</dbReference>
<evidence type="ECO:0000256" key="4">
    <source>
        <dbReference type="ARBA" id="ARBA00022801"/>
    </source>
</evidence>
<dbReference type="Pfam" id="PF01343">
    <property type="entry name" value="Peptidase_S49"/>
    <property type="match status" value="2"/>
</dbReference>
<evidence type="ECO:0000256" key="3">
    <source>
        <dbReference type="ARBA" id="ARBA00022670"/>
    </source>
</evidence>
<dbReference type="PIRSF" id="PIRSF001217">
    <property type="entry name" value="Protease_4_SppA"/>
    <property type="match status" value="1"/>
</dbReference>
<dbReference type="CDD" id="cd07023">
    <property type="entry name" value="S49_Sppa_N_C"/>
    <property type="match status" value="1"/>
</dbReference>
<evidence type="ECO:0000256" key="6">
    <source>
        <dbReference type="ARBA" id="ARBA00023136"/>
    </source>
</evidence>
<keyword evidence="5" id="KW-0720">Serine protease</keyword>
<keyword evidence="6" id="KW-0472">Membrane</keyword>
<dbReference type="EC" id="3.4.21.-" evidence="8"/>
<evidence type="ECO:0000256" key="1">
    <source>
        <dbReference type="ARBA" id="ARBA00004370"/>
    </source>
</evidence>
<reference evidence="9" key="1">
    <citation type="journal article" date="2019" name="Int. J. Syst. Evol. Microbiol.">
        <title>The Global Catalogue of Microorganisms (GCM) 10K type strain sequencing project: providing services to taxonomists for standard genome sequencing and annotation.</title>
        <authorList>
            <consortium name="The Broad Institute Genomics Platform"/>
            <consortium name="The Broad Institute Genome Sequencing Center for Infectious Disease"/>
            <person name="Wu L."/>
            <person name="Ma J."/>
        </authorList>
    </citation>
    <scope>NUCLEOTIDE SEQUENCE [LARGE SCALE GENOMIC DNA]</scope>
    <source>
        <strain evidence="9">CGMCC 4.7241</strain>
    </source>
</reference>
<dbReference type="PANTHER" id="PTHR33209:SF1">
    <property type="entry name" value="PEPTIDASE S49 DOMAIN-CONTAINING PROTEIN"/>
    <property type="match status" value="1"/>
</dbReference>
<dbReference type="CDD" id="cd07018">
    <property type="entry name" value="S49_SppA_67K_type"/>
    <property type="match status" value="1"/>
</dbReference>
<dbReference type="InterPro" id="IPR004634">
    <property type="entry name" value="Pept_S49_pIV"/>
</dbReference>
<dbReference type="SUPFAM" id="SSF52096">
    <property type="entry name" value="ClpP/crotonase"/>
    <property type="match status" value="2"/>
</dbReference>
<dbReference type="InterPro" id="IPR047217">
    <property type="entry name" value="S49_SppA_67K_type_N"/>
</dbReference>
<evidence type="ECO:0000256" key="2">
    <source>
        <dbReference type="ARBA" id="ARBA00008683"/>
    </source>
</evidence>
<dbReference type="RefSeq" id="WP_205119329.1">
    <property type="nucleotide sequence ID" value="NZ_JAFBCM010000001.1"/>
</dbReference>